<feature type="compositionally biased region" description="Basic and acidic residues" evidence="1">
    <location>
        <begin position="88"/>
        <end position="101"/>
    </location>
</feature>
<dbReference type="EMBL" id="SIUB01000004">
    <property type="protein sequence ID" value="TBN53397.1"/>
    <property type="molecule type" value="Genomic_DNA"/>
</dbReference>
<evidence type="ECO:0000313" key="3">
    <source>
        <dbReference type="Proteomes" id="UP000291613"/>
    </source>
</evidence>
<dbReference type="AlphaFoldDB" id="A0A4Q9GPA0"/>
<evidence type="ECO:0000313" key="2">
    <source>
        <dbReference type="EMBL" id="TBN53397.1"/>
    </source>
</evidence>
<name>A0A4Q9GPA0_9HYPH</name>
<comment type="caution">
    <text evidence="2">The sequence shown here is derived from an EMBL/GenBank/DDBJ whole genome shotgun (WGS) entry which is preliminary data.</text>
</comment>
<reference evidence="2 3" key="1">
    <citation type="submission" date="2019-02" db="EMBL/GenBank/DDBJ databases">
        <title>Hansschlegelia quercus sp. nov., a novel methylotrophic bacterium from buds of oak (Quercus robur L.).</title>
        <authorList>
            <person name="Agafonova N.V."/>
            <person name="Kaparullina E.N."/>
            <person name="Grouzdev D.S."/>
            <person name="Doronina N.V."/>
        </authorList>
    </citation>
    <scope>NUCLEOTIDE SEQUENCE [LARGE SCALE GENOMIC DNA]</scope>
    <source>
        <strain evidence="2 3">Dub</strain>
    </source>
</reference>
<dbReference type="RefSeq" id="WP_131003455.1">
    <property type="nucleotide sequence ID" value="NZ_SIUB01000004.1"/>
</dbReference>
<keyword evidence="3" id="KW-1185">Reference proteome</keyword>
<sequence>MMDVASIEAGEECPIPADVLMVLYRSKAEVAVDLARTLPNHVRARLALHCYSRAHLRPLGLAIAGSCSPGDLERVAGMTGKVLAEQSAGRERSFGMHDVRSGSKAPISLAKSAA</sequence>
<feature type="region of interest" description="Disordered" evidence="1">
    <location>
        <begin position="86"/>
        <end position="114"/>
    </location>
</feature>
<protein>
    <submittedName>
        <fullName evidence="2">Uncharacterized protein</fullName>
    </submittedName>
</protein>
<gene>
    <name evidence="2" type="ORF">EYR15_10280</name>
</gene>
<dbReference type="Proteomes" id="UP000291613">
    <property type="component" value="Unassembled WGS sequence"/>
</dbReference>
<proteinExistence type="predicted"/>
<organism evidence="2 3">
    <name type="scientific">Hansschlegelia quercus</name>
    <dbReference type="NCBI Taxonomy" id="2528245"/>
    <lineage>
        <taxon>Bacteria</taxon>
        <taxon>Pseudomonadati</taxon>
        <taxon>Pseudomonadota</taxon>
        <taxon>Alphaproteobacteria</taxon>
        <taxon>Hyphomicrobiales</taxon>
        <taxon>Methylopilaceae</taxon>
        <taxon>Hansschlegelia</taxon>
    </lineage>
</organism>
<dbReference type="OrthoDB" id="8138968at2"/>
<accession>A0A4Q9GPA0</accession>
<evidence type="ECO:0000256" key="1">
    <source>
        <dbReference type="SAM" id="MobiDB-lite"/>
    </source>
</evidence>